<accession>A0ABQ7WE54</accession>
<keyword evidence="3" id="KW-1185">Reference proteome</keyword>
<feature type="region of interest" description="Disordered" evidence="1">
    <location>
        <begin position="327"/>
        <end position="376"/>
    </location>
</feature>
<feature type="compositionally biased region" description="Polar residues" evidence="1">
    <location>
        <begin position="328"/>
        <end position="347"/>
    </location>
</feature>
<proteinExistence type="predicted"/>
<reference evidence="2 3" key="1">
    <citation type="journal article" date="2021" name="bioRxiv">
        <title>Chromosome-scale and haplotype-resolved genome assembly of a tetraploid potato cultivar.</title>
        <authorList>
            <person name="Sun H."/>
            <person name="Jiao W.-B."/>
            <person name="Krause K."/>
            <person name="Campoy J.A."/>
            <person name="Goel M."/>
            <person name="Folz-Donahue K."/>
            <person name="Kukat C."/>
            <person name="Huettel B."/>
            <person name="Schneeberger K."/>
        </authorList>
    </citation>
    <scope>NUCLEOTIDE SEQUENCE [LARGE SCALE GENOMIC DNA]</scope>
    <source>
        <strain evidence="2">SolTubOtavaFocal</strain>
        <tissue evidence="2">Leaves</tissue>
    </source>
</reference>
<evidence type="ECO:0000256" key="1">
    <source>
        <dbReference type="SAM" id="MobiDB-lite"/>
    </source>
</evidence>
<protein>
    <submittedName>
        <fullName evidence="2">Uncharacterized protein</fullName>
    </submittedName>
</protein>
<evidence type="ECO:0000313" key="2">
    <source>
        <dbReference type="EMBL" id="KAH0778968.1"/>
    </source>
</evidence>
<dbReference type="EMBL" id="JAIVGD010000002">
    <property type="protein sequence ID" value="KAH0778968.1"/>
    <property type="molecule type" value="Genomic_DNA"/>
</dbReference>
<gene>
    <name evidence="2" type="ORF">KY290_005395</name>
</gene>
<dbReference type="PANTHER" id="PTHR34222:SF97">
    <property type="entry name" value="CATALYTIC REGION, PUTATIVE-RELATED"/>
    <property type="match status" value="1"/>
</dbReference>
<evidence type="ECO:0000313" key="3">
    <source>
        <dbReference type="Proteomes" id="UP000826656"/>
    </source>
</evidence>
<name>A0ABQ7WE54_SOLTU</name>
<sequence>MGLDDTYHQARSQILLMTPLPSENQAYAMILNDEGQKAITSFSVGLLGTGPTTSSQDEATPLYSKPGKLLQISGVSIKLQQKKGNTDGGKRGAYQGAYHVQAEQNPIVSQGQESQVIANVTGLYQKQEYDPRCQMAGGMKVQPGACVFSKEQYEQILQMLEKTNYASTSANVAGSLSNAVIRIDTGATNHVVSDVHMLDKTSVTANVNPKKDLSSGKVKQIGRLEDGLYLLNLKYGHSTHEVKLAVNNTQSTDSESDINLWHRRDVVFKENEFPSMIKTVDPPLFQKLDPVSQSLVNSDPLDNHVCINSDICLDSVYSNLKVDHSDEGTCSNDHSQTMTQEGQQPVAQPSVPIRRSNRDEQPPIWPKDFTSITQYH</sequence>
<comment type="caution">
    <text evidence="2">The sequence shown here is derived from an EMBL/GenBank/DDBJ whole genome shotgun (WGS) entry which is preliminary data.</text>
</comment>
<dbReference type="Proteomes" id="UP000826656">
    <property type="component" value="Unassembled WGS sequence"/>
</dbReference>
<organism evidence="2 3">
    <name type="scientific">Solanum tuberosum</name>
    <name type="common">Potato</name>
    <dbReference type="NCBI Taxonomy" id="4113"/>
    <lineage>
        <taxon>Eukaryota</taxon>
        <taxon>Viridiplantae</taxon>
        <taxon>Streptophyta</taxon>
        <taxon>Embryophyta</taxon>
        <taxon>Tracheophyta</taxon>
        <taxon>Spermatophyta</taxon>
        <taxon>Magnoliopsida</taxon>
        <taxon>eudicotyledons</taxon>
        <taxon>Gunneridae</taxon>
        <taxon>Pentapetalae</taxon>
        <taxon>asterids</taxon>
        <taxon>lamiids</taxon>
        <taxon>Solanales</taxon>
        <taxon>Solanaceae</taxon>
        <taxon>Solanoideae</taxon>
        <taxon>Solaneae</taxon>
        <taxon>Solanum</taxon>
    </lineage>
</organism>
<dbReference type="PANTHER" id="PTHR34222">
    <property type="entry name" value="GAG_PRE-INTEGRS DOMAIN-CONTAINING PROTEIN"/>
    <property type="match status" value="1"/>
</dbReference>